<dbReference type="EMBL" id="GBRH01264377">
    <property type="protein sequence ID" value="JAD33518.1"/>
    <property type="molecule type" value="Transcribed_RNA"/>
</dbReference>
<name>A0A0A8Z757_ARUDO</name>
<accession>A0A0A8Z757</accession>
<evidence type="ECO:0000313" key="1">
    <source>
        <dbReference type="EMBL" id="JAD33518.1"/>
    </source>
</evidence>
<dbReference type="AlphaFoldDB" id="A0A0A8Z757"/>
<proteinExistence type="predicted"/>
<protein>
    <submittedName>
        <fullName evidence="1">Uncharacterized protein</fullName>
    </submittedName>
</protein>
<reference evidence="1" key="1">
    <citation type="submission" date="2014-09" db="EMBL/GenBank/DDBJ databases">
        <authorList>
            <person name="Magalhaes I.L.F."/>
            <person name="Oliveira U."/>
            <person name="Santos F.R."/>
            <person name="Vidigal T.H.D.A."/>
            <person name="Brescovit A.D."/>
            <person name="Santos A.J."/>
        </authorList>
    </citation>
    <scope>NUCLEOTIDE SEQUENCE</scope>
    <source>
        <tissue evidence="1">Shoot tissue taken approximately 20 cm above the soil surface</tissue>
    </source>
</reference>
<organism evidence="1">
    <name type="scientific">Arundo donax</name>
    <name type="common">Giant reed</name>
    <name type="synonym">Donax arundinaceus</name>
    <dbReference type="NCBI Taxonomy" id="35708"/>
    <lineage>
        <taxon>Eukaryota</taxon>
        <taxon>Viridiplantae</taxon>
        <taxon>Streptophyta</taxon>
        <taxon>Embryophyta</taxon>
        <taxon>Tracheophyta</taxon>
        <taxon>Spermatophyta</taxon>
        <taxon>Magnoliopsida</taxon>
        <taxon>Liliopsida</taxon>
        <taxon>Poales</taxon>
        <taxon>Poaceae</taxon>
        <taxon>PACMAD clade</taxon>
        <taxon>Arundinoideae</taxon>
        <taxon>Arundineae</taxon>
        <taxon>Arundo</taxon>
    </lineage>
</organism>
<reference evidence="1" key="2">
    <citation type="journal article" date="2015" name="Data Brief">
        <title>Shoot transcriptome of the giant reed, Arundo donax.</title>
        <authorList>
            <person name="Barrero R.A."/>
            <person name="Guerrero F.D."/>
            <person name="Moolhuijzen P."/>
            <person name="Goolsby J.A."/>
            <person name="Tidwell J."/>
            <person name="Bellgard S.E."/>
            <person name="Bellgard M.I."/>
        </authorList>
    </citation>
    <scope>NUCLEOTIDE SEQUENCE</scope>
    <source>
        <tissue evidence="1">Shoot tissue taken approximately 20 cm above the soil surface</tissue>
    </source>
</reference>
<sequence>MRLSVSLAISHGTRWTTASSSSSVLG</sequence>